<gene>
    <name evidence="1" type="ORF">Pla175_44520</name>
</gene>
<dbReference type="OrthoDB" id="291953at2"/>
<evidence type="ECO:0008006" key="3">
    <source>
        <dbReference type="Google" id="ProtNLM"/>
    </source>
</evidence>
<organism evidence="1 2">
    <name type="scientific">Pirellulimonas nuda</name>
    <dbReference type="NCBI Taxonomy" id="2528009"/>
    <lineage>
        <taxon>Bacteria</taxon>
        <taxon>Pseudomonadati</taxon>
        <taxon>Planctomycetota</taxon>
        <taxon>Planctomycetia</taxon>
        <taxon>Pirellulales</taxon>
        <taxon>Lacipirellulaceae</taxon>
        <taxon>Pirellulimonas</taxon>
    </lineage>
</organism>
<sequence>MPILLVSTDLMVASQLEGAARAAGETLVAAPPARAVASVAERGPRLAIIDLAAVEDCATLVAALRAVLPEDARIVAFGPHVHTARLDAARAAGCDQVLTRGQFLQRPGPVLSGPA</sequence>
<accession>A0A518DHT6</accession>
<proteinExistence type="predicted"/>
<dbReference type="Proteomes" id="UP000317429">
    <property type="component" value="Chromosome"/>
</dbReference>
<dbReference type="KEGG" id="pnd:Pla175_44520"/>
<name>A0A518DHT6_9BACT</name>
<reference evidence="1 2" key="1">
    <citation type="submission" date="2019-02" db="EMBL/GenBank/DDBJ databases">
        <title>Deep-cultivation of Planctomycetes and their phenomic and genomic characterization uncovers novel biology.</title>
        <authorList>
            <person name="Wiegand S."/>
            <person name="Jogler M."/>
            <person name="Boedeker C."/>
            <person name="Pinto D."/>
            <person name="Vollmers J."/>
            <person name="Rivas-Marin E."/>
            <person name="Kohn T."/>
            <person name="Peeters S.H."/>
            <person name="Heuer A."/>
            <person name="Rast P."/>
            <person name="Oberbeckmann S."/>
            <person name="Bunk B."/>
            <person name="Jeske O."/>
            <person name="Meyerdierks A."/>
            <person name="Storesund J.E."/>
            <person name="Kallscheuer N."/>
            <person name="Luecker S."/>
            <person name="Lage O.M."/>
            <person name="Pohl T."/>
            <person name="Merkel B.J."/>
            <person name="Hornburger P."/>
            <person name="Mueller R.-W."/>
            <person name="Bruemmer F."/>
            <person name="Labrenz M."/>
            <person name="Spormann A.M."/>
            <person name="Op den Camp H."/>
            <person name="Overmann J."/>
            <person name="Amann R."/>
            <person name="Jetten M.S.M."/>
            <person name="Mascher T."/>
            <person name="Medema M.H."/>
            <person name="Devos D.P."/>
            <person name="Kaster A.-K."/>
            <person name="Ovreas L."/>
            <person name="Rohde M."/>
            <person name="Galperin M.Y."/>
            <person name="Jogler C."/>
        </authorList>
    </citation>
    <scope>NUCLEOTIDE SEQUENCE [LARGE SCALE GENOMIC DNA]</scope>
    <source>
        <strain evidence="1 2">Pla175</strain>
    </source>
</reference>
<dbReference type="EMBL" id="CP036291">
    <property type="protein sequence ID" value="QDU91035.1"/>
    <property type="molecule type" value="Genomic_DNA"/>
</dbReference>
<evidence type="ECO:0000313" key="2">
    <source>
        <dbReference type="Proteomes" id="UP000317429"/>
    </source>
</evidence>
<keyword evidence="2" id="KW-1185">Reference proteome</keyword>
<evidence type="ECO:0000313" key="1">
    <source>
        <dbReference type="EMBL" id="QDU91035.1"/>
    </source>
</evidence>
<dbReference type="AlphaFoldDB" id="A0A518DHT6"/>
<protein>
    <recommendedName>
        <fullName evidence="3">Response regulatory domain-containing protein</fullName>
    </recommendedName>
</protein>
<dbReference type="RefSeq" id="WP_145290709.1">
    <property type="nucleotide sequence ID" value="NZ_CP036291.1"/>
</dbReference>